<reference evidence="2" key="1">
    <citation type="submission" date="2023-11" db="EMBL/GenBank/DDBJ databases">
        <authorList>
            <person name="De Vega J J."/>
            <person name="De Vega J J."/>
        </authorList>
    </citation>
    <scope>NUCLEOTIDE SEQUENCE</scope>
</reference>
<comment type="caution">
    <text evidence="2">The sequence shown here is derived from an EMBL/GenBank/DDBJ whole genome shotgun (WGS) entry which is preliminary data.</text>
</comment>
<evidence type="ECO:0000313" key="2">
    <source>
        <dbReference type="EMBL" id="CAK5266630.1"/>
    </source>
</evidence>
<proteinExistence type="predicted"/>
<dbReference type="EMBL" id="CAVNYO010000110">
    <property type="protein sequence ID" value="CAK5266630.1"/>
    <property type="molecule type" value="Genomic_DNA"/>
</dbReference>
<sequence length="269" mass="30059">MSAPPPSRASLRKQRLLELEHEQRMEDMEALKMTEEQRLLLFHSFRSVKFEWCDLDGMRPATTFVPHVAPTRRRVTSSSIRPPPARSLPPSPCEQASPFARCSALNPPPRYEACANVTHSDKVSARLASLGKDETIRGIPFPPASVPALAAQSHQPVARRPPPAYPGVKHVSPSTLRPRKQRSSVKALFVLGPADEDESDDQDAWTDEDSDEEVFVYPGAGERDDGDWDEDDAELATPVATEPSWRFEDALDSPETPRASQYLVEKPRW</sequence>
<feature type="region of interest" description="Disordered" evidence="1">
    <location>
        <begin position="151"/>
        <end position="269"/>
    </location>
</feature>
<keyword evidence="3" id="KW-1185">Reference proteome</keyword>
<dbReference type="Proteomes" id="UP001295794">
    <property type="component" value="Unassembled WGS sequence"/>
</dbReference>
<evidence type="ECO:0000256" key="1">
    <source>
        <dbReference type="SAM" id="MobiDB-lite"/>
    </source>
</evidence>
<protein>
    <submittedName>
        <fullName evidence="2">Uncharacterized protein</fullName>
    </submittedName>
</protein>
<feature type="compositionally biased region" description="Acidic residues" evidence="1">
    <location>
        <begin position="194"/>
        <end position="214"/>
    </location>
</feature>
<organism evidence="2 3">
    <name type="scientific">Mycena citricolor</name>
    <dbReference type="NCBI Taxonomy" id="2018698"/>
    <lineage>
        <taxon>Eukaryota</taxon>
        <taxon>Fungi</taxon>
        <taxon>Dikarya</taxon>
        <taxon>Basidiomycota</taxon>
        <taxon>Agaricomycotina</taxon>
        <taxon>Agaricomycetes</taxon>
        <taxon>Agaricomycetidae</taxon>
        <taxon>Agaricales</taxon>
        <taxon>Marasmiineae</taxon>
        <taxon>Mycenaceae</taxon>
        <taxon>Mycena</taxon>
    </lineage>
</organism>
<accession>A0AAD2H200</accession>
<gene>
    <name evidence="2" type="ORF">MYCIT1_LOCUS8532</name>
</gene>
<feature type="compositionally biased region" description="Acidic residues" evidence="1">
    <location>
        <begin position="224"/>
        <end position="234"/>
    </location>
</feature>
<name>A0AAD2H200_9AGAR</name>
<evidence type="ECO:0000313" key="3">
    <source>
        <dbReference type="Proteomes" id="UP001295794"/>
    </source>
</evidence>
<dbReference type="AlphaFoldDB" id="A0AAD2H200"/>